<evidence type="ECO:0008006" key="5">
    <source>
        <dbReference type="Google" id="ProtNLM"/>
    </source>
</evidence>
<dbReference type="Proteomes" id="UP000264753">
    <property type="component" value="Unassembled WGS sequence"/>
</dbReference>
<organism evidence="1 4">
    <name type="scientific">Thalassospira lucentensis</name>
    <dbReference type="NCBI Taxonomy" id="168935"/>
    <lineage>
        <taxon>Bacteria</taxon>
        <taxon>Pseudomonadati</taxon>
        <taxon>Pseudomonadota</taxon>
        <taxon>Alphaproteobacteria</taxon>
        <taxon>Rhodospirillales</taxon>
        <taxon>Thalassospiraceae</taxon>
        <taxon>Thalassospira</taxon>
    </lineage>
</organism>
<comment type="caution">
    <text evidence="1">The sequence shown here is derived from an EMBL/GenBank/DDBJ whole genome shotgun (WGS) entry which is preliminary data.</text>
</comment>
<dbReference type="EMBL" id="DOOG01000120">
    <property type="protein sequence ID" value="HBU99052.1"/>
    <property type="molecule type" value="Genomic_DNA"/>
</dbReference>
<dbReference type="EMBL" id="DPOP01000170">
    <property type="protein sequence ID" value="HCW69957.1"/>
    <property type="molecule type" value="Genomic_DNA"/>
</dbReference>
<sequence length="191" mass="21231">MAYRNDFVDVLKLLSRAFDLVESEGHMRPVIVGGAAVELYTQGAIVSGDIDVVTPWQESFEKALEQVGFARSVGFGAFARGFQHVELGFGVEVVGRQLMEGHADQDRVLIVDLEEGTNVSFLSIEDLIADRMGQYNAPPSMRHDMLMQAAELLKLAENVDKSYLDQRINDETARDFGLAFLEEYINAQNNA</sequence>
<evidence type="ECO:0000313" key="2">
    <source>
        <dbReference type="EMBL" id="HCW69957.1"/>
    </source>
</evidence>
<proteinExistence type="predicted"/>
<dbReference type="Proteomes" id="UP000264179">
    <property type="component" value="Unassembled WGS sequence"/>
</dbReference>
<reference evidence="3 4" key="1">
    <citation type="journal article" date="2018" name="Nat. Biotechnol.">
        <title>A standardized bacterial taxonomy based on genome phylogeny substantially revises the tree of life.</title>
        <authorList>
            <person name="Parks D.H."/>
            <person name="Chuvochina M."/>
            <person name="Waite D.W."/>
            <person name="Rinke C."/>
            <person name="Skarshewski A."/>
            <person name="Chaumeil P.A."/>
            <person name="Hugenholtz P."/>
        </authorList>
    </citation>
    <scope>NUCLEOTIDE SEQUENCE [LARGE SCALE GENOMIC DNA]</scope>
    <source>
        <strain evidence="1">UBA8707</strain>
        <strain evidence="2">UBA9881</strain>
    </source>
</reference>
<evidence type="ECO:0000313" key="1">
    <source>
        <dbReference type="EMBL" id="HBU99052.1"/>
    </source>
</evidence>
<evidence type="ECO:0000313" key="3">
    <source>
        <dbReference type="Proteomes" id="UP000264179"/>
    </source>
</evidence>
<evidence type="ECO:0000313" key="4">
    <source>
        <dbReference type="Proteomes" id="UP000264753"/>
    </source>
</evidence>
<protein>
    <recommendedName>
        <fullName evidence="5">Nucleotidyl transferase AbiEii/AbiGii toxin family protein</fullName>
    </recommendedName>
</protein>
<gene>
    <name evidence="1" type="ORF">DEF21_14280</name>
    <name evidence="2" type="ORF">DHR80_22675</name>
</gene>
<name>A0A358HVP3_9PROT</name>
<accession>A0A358HVP3</accession>
<dbReference type="AlphaFoldDB" id="A0A358HVP3"/>